<dbReference type="GO" id="GO:0015225">
    <property type="term" value="F:biotin transmembrane transporter activity"/>
    <property type="evidence" value="ECO:0007669"/>
    <property type="project" value="UniProtKB-UniRule"/>
</dbReference>
<feature type="transmembrane region" description="Helical" evidence="3">
    <location>
        <begin position="89"/>
        <end position="110"/>
    </location>
</feature>
<proteinExistence type="inferred from homology"/>
<dbReference type="PIRSF" id="PIRSF016661">
    <property type="entry name" value="BioY"/>
    <property type="match status" value="1"/>
</dbReference>
<comment type="caution">
    <text evidence="4">The sequence shown here is derived from an EMBL/GenBank/DDBJ whole genome shotgun (WGS) entry which is preliminary data.</text>
</comment>
<dbReference type="RefSeq" id="WP_022359354.1">
    <property type="nucleotide sequence ID" value="NZ_CAUWBW010000004.1"/>
</dbReference>
<feature type="transmembrane region" description="Helical" evidence="3">
    <location>
        <begin position="122"/>
        <end position="145"/>
    </location>
</feature>
<dbReference type="PANTHER" id="PTHR34295">
    <property type="entry name" value="BIOTIN TRANSPORTER BIOY"/>
    <property type="match status" value="1"/>
</dbReference>
<organism evidence="4 5">
    <name type="scientific">Clostridium fessum</name>
    <dbReference type="NCBI Taxonomy" id="2126740"/>
    <lineage>
        <taxon>Bacteria</taxon>
        <taxon>Bacillati</taxon>
        <taxon>Bacillota</taxon>
        <taxon>Clostridia</taxon>
        <taxon>Eubacteriales</taxon>
        <taxon>Clostridiaceae</taxon>
        <taxon>Clostridium</taxon>
    </lineage>
</organism>
<keyword evidence="2" id="KW-0813">Transport</keyword>
<evidence type="ECO:0000256" key="1">
    <source>
        <dbReference type="ARBA" id="ARBA00010692"/>
    </source>
</evidence>
<gene>
    <name evidence="4" type="ORF">C7U56_05320</name>
</gene>
<sequence>MREKAVSRSREHSKDVALCGLFAALVAVGAFIKVVIPTGADTMNFTLQWFFVMLAAFLLGSRRAFTSVGVYLLIGLAGVPIFARGGGPAYLLRPTFGFLLGFLLAAWVMGKVCECLNSWKMGALMTAATAGYVVYYGMGMVYFYLITHLVTLQPIGWKAIVLVYCLPEMPADYILCILAAIMARRLRPMVQAYL</sequence>
<keyword evidence="5" id="KW-1185">Reference proteome</keyword>
<comment type="subcellular location">
    <subcellularLocation>
        <location evidence="2">Cell membrane</location>
        <topology evidence="2">Multi-pass membrane protein</topology>
    </subcellularLocation>
</comment>
<dbReference type="AlphaFoldDB" id="A0A2T3FRX1"/>
<evidence type="ECO:0000256" key="3">
    <source>
        <dbReference type="SAM" id="Phobius"/>
    </source>
</evidence>
<feature type="transmembrane region" description="Helical" evidence="3">
    <location>
        <begin position="64"/>
        <end position="83"/>
    </location>
</feature>
<name>A0A2T3FRX1_9CLOT</name>
<feature type="transmembrane region" description="Helical" evidence="3">
    <location>
        <begin position="42"/>
        <end position="59"/>
    </location>
</feature>
<keyword evidence="2" id="KW-1003">Cell membrane</keyword>
<reference evidence="4 5" key="1">
    <citation type="submission" date="2018-03" db="EMBL/GenBank/DDBJ databases">
        <title>Lachnoclostridium SNUG30386 gen.nov., sp.nov., isolated from human faeces.</title>
        <authorList>
            <person name="Seo B."/>
            <person name="Jeon K."/>
            <person name="Ko G."/>
        </authorList>
    </citation>
    <scope>NUCLEOTIDE SEQUENCE [LARGE SCALE GENOMIC DNA]</scope>
    <source>
        <strain evidence="4 5">SNUG30386</strain>
    </source>
</reference>
<evidence type="ECO:0000313" key="4">
    <source>
        <dbReference type="EMBL" id="PST38027.1"/>
    </source>
</evidence>
<evidence type="ECO:0000313" key="5">
    <source>
        <dbReference type="Proteomes" id="UP000241048"/>
    </source>
</evidence>
<evidence type="ECO:0000256" key="2">
    <source>
        <dbReference type="PIRNR" id="PIRNR016661"/>
    </source>
</evidence>
<accession>A0A2T3FRX1</accession>
<dbReference type="Pfam" id="PF02632">
    <property type="entry name" value="BioY"/>
    <property type="match status" value="1"/>
</dbReference>
<dbReference type="EMBL" id="PYLO01000002">
    <property type="protein sequence ID" value="PST38027.1"/>
    <property type="molecule type" value="Genomic_DNA"/>
</dbReference>
<feature type="transmembrane region" description="Helical" evidence="3">
    <location>
        <begin position="157"/>
        <end position="181"/>
    </location>
</feature>
<dbReference type="GO" id="GO:0005886">
    <property type="term" value="C:plasma membrane"/>
    <property type="evidence" value="ECO:0007669"/>
    <property type="project" value="UniProtKB-SubCell"/>
</dbReference>
<dbReference type="PANTHER" id="PTHR34295:SF1">
    <property type="entry name" value="BIOTIN TRANSPORTER BIOY"/>
    <property type="match status" value="1"/>
</dbReference>
<keyword evidence="3" id="KW-0812">Transmembrane</keyword>
<keyword evidence="2 3" id="KW-0472">Membrane</keyword>
<comment type="similarity">
    <text evidence="1 2">Belongs to the BioY family.</text>
</comment>
<dbReference type="Proteomes" id="UP000241048">
    <property type="component" value="Unassembled WGS sequence"/>
</dbReference>
<protein>
    <recommendedName>
        <fullName evidence="2">Biotin transporter</fullName>
    </recommendedName>
</protein>
<feature type="transmembrane region" description="Helical" evidence="3">
    <location>
        <begin position="16"/>
        <end position="36"/>
    </location>
</feature>
<dbReference type="InterPro" id="IPR003784">
    <property type="entry name" value="BioY"/>
</dbReference>
<keyword evidence="3" id="KW-1133">Transmembrane helix</keyword>
<dbReference type="Gene3D" id="1.10.1760.20">
    <property type="match status" value="1"/>
</dbReference>